<evidence type="ECO:0000256" key="1">
    <source>
        <dbReference type="ARBA" id="ARBA00022603"/>
    </source>
</evidence>
<dbReference type="Proteomes" id="UP000192936">
    <property type="component" value="Unassembled WGS sequence"/>
</dbReference>
<dbReference type="UniPathway" id="UPA00232"/>
<organism evidence="7 8">
    <name type="scientific">Azospirillum oryzae</name>
    <dbReference type="NCBI Taxonomy" id="286727"/>
    <lineage>
        <taxon>Bacteria</taxon>
        <taxon>Pseudomonadati</taxon>
        <taxon>Pseudomonadota</taxon>
        <taxon>Alphaproteobacteria</taxon>
        <taxon>Rhodospirillales</taxon>
        <taxon>Azospirillaceae</taxon>
        <taxon>Azospirillum</taxon>
    </lineage>
</organism>
<dbReference type="RefSeq" id="WP_085087120.1">
    <property type="nucleotide sequence ID" value="NZ_FXAK01000007.1"/>
</dbReference>
<keyword evidence="7" id="KW-0830">Ubiquinone</keyword>
<comment type="catalytic activity">
    <reaction evidence="5">
        <text>a 3-demethylubiquinol + S-adenosyl-L-methionine = a ubiquinol + S-adenosyl-L-homocysteine + H(+)</text>
        <dbReference type="Rhea" id="RHEA:44380"/>
        <dbReference type="Rhea" id="RHEA-COMP:9566"/>
        <dbReference type="Rhea" id="RHEA-COMP:10914"/>
        <dbReference type="ChEBI" id="CHEBI:15378"/>
        <dbReference type="ChEBI" id="CHEBI:17976"/>
        <dbReference type="ChEBI" id="CHEBI:57856"/>
        <dbReference type="ChEBI" id="CHEBI:59789"/>
        <dbReference type="ChEBI" id="CHEBI:84422"/>
        <dbReference type="EC" id="2.1.1.64"/>
    </reaction>
</comment>
<dbReference type="HAMAP" id="MF_00472">
    <property type="entry name" value="UbiG"/>
    <property type="match status" value="1"/>
</dbReference>
<dbReference type="EC" id="2.1.1.64" evidence="5"/>
<dbReference type="GO" id="GO:0010420">
    <property type="term" value="F:polyprenyldihydroxybenzoate methyltransferase activity"/>
    <property type="evidence" value="ECO:0007669"/>
    <property type="project" value="InterPro"/>
</dbReference>
<name>A0A1X7G459_9PROT</name>
<dbReference type="GO" id="GO:0032259">
    <property type="term" value="P:methylation"/>
    <property type="evidence" value="ECO:0007669"/>
    <property type="project" value="UniProtKB-KW"/>
</dbReference>
<feature type="binding site" evidence="5">
    <location>
        <position position="148"/>
    </location>
    <ligand>
        <name>S-adenosyl-L-methionine</name>
        <dbReference type="ChEBI" id="CHEBI:59789"/>
    </ligand>
</feature>
<dbReference type="AlphaFoldDB" id="A0A1X7G459"/>
<dbReference type="EMBL" id="FXAK01000007">
    <property type="protein sequence ID" value="SMF63691.1"/>
    <property type="molecule type" value="Genomic_DNA"/>
</dbReference>
<dbReference type="GO" id="GO:0061542">
    <property type="term" value="F:3-demethylubiquinol 3-O-methyltransferase activity"/>
    <property type="evidence" value="ECO:0007669"/>
    <property type="project" value="UniProtKB-UniRule"/>
</dbReference>
<evidence type="ECO:0000256" key="4">
    <source>
        <dbReference type="ARBA" id="ARBA00022691"/>
    </source>
</evidence>
<dbReference type="GO" id="GO:0102208">
    <property type="term" value="F:2-polyprenyl-6-hydroxyphenol methylase activity"/>
    <property type="evidence" value="ECO:0007669"/>
    <property type="project" value="UniProtKB-EC"/>
</dbReference>
<evidence type="ECO:0000313" key="8">
    <source>
        <dbReference type="Proteomes" id="UP000192936"/>
    </source>
</evidence>
<comment type="catalytic activity">
    <reaction evidence="5">
        <text>a 3-(all-trans-polyprenyl)benzene-1,2-diol + S-adenosyl-L-methionine = a 2-methoxy-6-(all-trans-polyprenyl)phenol + S-adenosyl-L-homocysteine + H(+)</text>
        <dbReference type="Rhea" id="RHEA:31411"/>
        <dbReference type="Rhea" id="RHEA-COMP:9550"/>
        <dbReference type="Rhea" id="RHEA-COMP:9551"/>
        <dbReference type="ChEBI" id="CHEBI:15378"/>
        <dbReference type="ChEBI" id="CHEBI:57856"/>
        <dbReference type="ChEBI" id="CHEBI:59789"/>
        <dbReference type="ChEBI" id="CHEBI:62729"/>
        <dbReference type="ChEBI" id="CHEBI:62731"/>
        <dbReference type="EC" id="2.1.1.222"/>
    </reaction>
</comment>
<keyword evidence="4 5" id="KW-0949">S-adenosyl-L-methionine</keyword>
<keyword evidence="1 5" id="KW-0489">Methyltransferase</keyword>
<gene>
    <name evidence="5" type="primary">ubiG</name>
    <name evidence="7" type="ORF">SAMN02982917_3242</name>
</gene>
<dbReference type="PANTHER" id="PTHR43464:SF19">
    <property type="entry name" value="UBIQUINONE BIOSYNTHESIS O-METHYLTRANSFERASE, MITOCHONDRIAL"/>
    <property type="match status" value="1"/>
</dbReference>
<comment type="pathway">
    <text evidence="5">Cofactor biosynthesis; ubiquinone biosynthesis.</text>
</comment>
<accession>A0A1X7G459</accession>
<proteinExistence type="inferred from homology"/>
<feature type="region of interest" description="Disordered" evidence="6">
    <location>
        <begin position="1"/>
        <end position="20"/>
    </location>
</feature>
<keyword evidence="3 5" id="KW-0831">Ubiquinone biosynthesis</keyword>
<dbReference type="OrthoDB" id="9801538at2"/>
<evidence type="ECO:0000256" key="5">
    <source>
        <dbReference type="HAMAP-Rule" id="MF_00472"/>
    </source>
</evidence>
<dbReference type="InterPro" id="IPR010233">
    <property type="entry name" value="UbiG_MeTrfase"/>
</dbReference>
<evidence type="ECO:0000313" key="7">
    <source>
        <dbReference type="EMBL" id="SMF63691.1"/>
    </source>
</evidence>
<keyword evidence="2 5" id="KW-0808">Transferase</keyword>
<evidence type="ECO:0000256" key="6">
    <source>
        <dbReference type="SAM" id="MobiDB-lite"/>
    </source>
</evidence>
<evidence type="ECO:0000256" key="2">
    <source>
        <dbReference type="ARBA" id="ARBA00022679"/>
    </source>
</evidence>
<reference evidence="7 8" key="1">
    <citation type="submission" date="2017-04" db="EMBL/GenBank/DDBJ databases">
        <authorList>
            <person name="Afonso C.L."/>
            <person name="Miller P.J."/>
            <person name="Scott M.A."/>
            <person name="Spackman E."/>
            <person name="Goraichik I."/>
            <person name="Dimitrov K.M."/>
            <person name="Suarez D.L."/>
            <person name="Swayne D.E."/>
        </authorList>
    </citation>
    <scope>NUCLEOTIDE SEQUENCE [LARGE SCALE GENOMIC DNA]</scope>
    <source>
        <strain evidence="7 8">A2P</strain>
    </source>
</reference>
<feature type="binding site" evidence="5">
    <location>
        <position position="53"/>
    </location>
    <ligand>
        <name>S-adenosyl-L-methionine</name>
        <dbReference type="ChEBI" id="CHEBI:59789"/>
    </ligand>
</feature>
<comment type="similarity">
    <text evidence="5">Belongs to the methyltransferase superfamily. UbiG/COQ3 family.</text>
</comment>
<protein>
    <recommendedName>
        <fullName evidence="5">Ubiquinone biosynthesis O-methyltransferase</fullName>
    </recommendedName>
    <alternativeName>
        <fullName evidence="5">2-polyprenyl-6-hydroxyphenol methylase</fullName>
        <ecNumber evidence="5">2.1.1.222</ecNumber>
    </alternativeName>
    <alternativeName>
        <fullName evidence="5">3-demethylubiquinone 3-O-methyltransferase</fullName>
        <ecNumber evidence="5">2.1.1.64</ecNumber>
    </alternativeName>
</protein>
<dbReference type="PANTHER" id="PTHR43464">
    <property type="entry name" value="METHYLTRANSFERASE"/>
    <property type="match status" value="1"/>
</dbReference>
<dbReference type="NCBIfam" id="TIGR01983">
    <property type="entry name" value="UbiG"/>
    <property type="match status" value="1"/>
</dbReference>
<dbReference type="STRING" id="286727.SAMN02982917_3242"/>
<dbReference type="EC" id="2.1.1.222" evidence="5"/>
<dbReference type="SUPFAM" id="SSF53335">
    <property type="entry name" value="S-adenosyl-L-methionine-dependent methyltransferases"/>
    <property type="match status" value="1"/>
</dbReference>
<feature type="binding site" evidence="5">
    <location>
        <position position="105"/>
    </location>
    <ligand>
        <name>S-adenosyl-L-methionine</name>
        <dbReference type="ChEBI" id="CHEBI:59789"/>
    </ligand>
</feature>
<comment type="function">
    <text evidence="5">O-methyltransferase that catalyzes the 2 O-methylation steps in the ubiquinone biosynthetic pathway.</text>
</comment>
<feature type="binding site" evidence="5">
    <location>
        <position position="84"/>
    </location>
    <ligand>
        <name>S-adenosyl-L-methionine</name>
        <dbReference type="ChEBI" id="CHEBI:59789"/>
    </ligand>
</feature>
<dbReference type="Gene3D" id="3.40.50.150">
    <property type="entry name" value="Vaccinia Virus protein VP39"/>
    <property type="match status" value="1"/>
</dbReference>
<dbReference type="InterPro" id="IPR029063">
    <property type="entry name" value="SAM-dependent_MTases_sf"/>
</dbReference>
<dbReference type="Pfam" id="PF13489">
    <property type="entry name" value="Methyltransf_23"/>
    <property type="match status" value="1"/>
</dbReference>
<dbReference type="CDD" id="cd02440">
    <property type="entry name" value="AdoMet_MTases"/>
    <property type="match status" value="1"/>
</dbReference>
<evidence type="ECO:0000256" key="3">
    <source>
        <dbReference type="ARBA" id="ARBA00022688"/>
    </source>
</evidence>
<sequence>MTASSSAFPHASATAPAGGTVDPEDVARFSAIAAEWWDPTGKFKPLHRLNPLRLTYIRDSVCKRLGRDPLAPNALAGLRVVDIGCGGGLLAEPIARMGAEVVGVDASEKNIKTAATHAAETGTTVDYRATTAEALAASGEKFDVVLAMEVIEHVADVNLFVKSLSDLLAPGGVLFLATLNRTPKSFALAIVGAEYILRWLPRGTHNWRQFLRPSELNAAVRTYGLSVRDLTGITYNPLSDEFRLNARDLDVNYMGWAERG</sequence>